<evidence type="ECO:0000256" key="4">
    <source>
        <dbReference type="ARBA" id="ARBA00022806"/>
    </source>
</evidence>
<keyword evidence="2" id="KW-0547">Nucleotide-binding</keyword>
<reference evidence="6 7" key="1">
    <citation type="journal article" date="2020" name="bioRxiv">
        <title>A chromosome-scale genome assembly for the Fusarium oxysporum strain Fo5176 to establish a model Arabidopsis-fungal pathosystem.</title>
        <authorList>
            <person name="Fokkens L."/>
            <person name="Guo L."/>
            <person name="Dora S."/>
            <person name="Wang B."/>
            <person name="Ye K."/>
            <person name="Sanchez-Rodriguez C."/>
            <person name="Croll D."/>
        </authorList>
    </citation>
    <scope>NUCLEOTIDE SEQUENCE [LARGE SCALE GENOMIC DNA]</scope>
    <source>
        <strain evidence="6 7">Fo5176</strain>
    </source>
</reference>
<keyword evidence="4" id="KW-0347">Helicase</keyword>
<dbReference type="Gene3D" id="3.40.50.300">
    <property type="entry name" value="P-loop containing nucleotide triphosphate hydrolases"/>
    <property type="match status" value="1"/>
</dbReference>
<evidence type="ECO:0008006" key="8">
    <source>
        <dbReference type="Google" id="ProtNLM"/>
    </source>
</evidence>
<keyword evidence="5" id="KW-0067">ATP-binding</keyword>
<dbReference type="SUPFAM" id="SSF52540">
    <property type="entry name" value="P-loop containing nucleoside triphosphate hydrolases"/>
    <property type="match status" value="1"/>
</dbReference>
<dbReference type="InterPro" id="IPR027417">
    <property type="entry name" value="P-loop_NTPase"/>
</dbReference>
<name>A0A8H6LD50_FUSOX</name>
<evidence type="ECO:0000256" key="5">
    <source>
        <dbReference type="ARBA" id="ARBA00022840"/>
    </source>
</evidence>
<organism evidence="6 7">
    <name type="scientific">Fusarium oxysporum f. sp. conglutinans</name>
    <dbReference type="NCBI Taxonomy" id="100902"/>
    <lineage>
        <taxon>Eukaryota</taxon>
        <taxon>Fungi</taxon>
        <taxon>Dikarya</taxon>
        <taxon>Ascomycota</taxon>
        <taxon>Pezizomycotina</taxon>
        <taxon>Sordariomycetes</taxon>
        <taxon>Hypocreomycetidae</taxon>
        <taxon>Hypocreales</taxon>
        <taxon>Nectriaceae</taxon>
        <taxon>Fusarium</taxon>
        <taxon>Fusarium oxysporum species complex</taxon>
    </lineage>
</organism>
<dbReference type="GO" id="GO:0003723">
    <property type="term" value="F:RNA binding"/>
    <property type="evidence" value="ECO:0007669"/>
    <property type="project" value="TreeGrafter"/>
</dbReference>
<dbReference type="InterPro" id="IPR002464">
    <property type="entry name" value="DNA/RNA_helicase_DEAH_CS"/>
</dbReference>
<dbReference type="AlphaFoldDB" id="A0A8H6LD50"/>
<dbReference type="PROSITE" id="PS00690">
    <property type="entry name" value="DEAH_ATP_HELICASE"/>
    <property type="match status" value="1"/>
</dbReference>
<dbReference type="GO" id="GO:0016787">
    <property type="term" value="F:hydrolase activity"/>
    <property type="evidence" value="ECO:0007669"/>
    <property type="project" value="UniProtKB-KW"/>
</dbReference>
<keyword evidence="3" id="KW-0378">Hydrolase</keyword>
<evidence type="ECO:0000256" key="2">
    <source>
        <dbReference type="ARBA" id="ARBA00022741"/>
    </source>
</evidence>
<sequence>MQRPSKTTKTRSLDSMLIDAGTSAFRLPTADSRDNYACIMVDEAHERTTNTDMLLALLKKLIQQRKHLKLVIMSATINLEKFCQYFAGIDWVRLFVENKPKGNILVFMTSVPEIERNGTALRRDIPALKGAPDALCSSQICTGLGNWWFRQSDVHLSPSIVLQIAAYRSNSPTTPEWE</sequence>
<protein>
    <recommendedName>
        <fullName evidence="8">Helicase ATP-binding domain-containing protein</fullName>
    </recommendedName>
</protein>
<comment type="similarity">
    <text evidence="1">Belongs to the DEAD box helicase family. DEAH subfamily.</text>
</comment>
<dbReference type="EMBL" id="JACDXP010000015">
    <property type="protein sequence ID" value="KAF6514715.1"/>
    <property type="molecule type" value="Genomic_DNA"/>
</dbReference>
<proteinExistence type="inferred from homology"/>
<comment type="caution">
    <text evidence="6">The sequence shown here is derived from an EMBL/GenBank/DDBJ whole genome shotgun (WGS) entry which is preliminary data.</text>
</comment>
<evidence type="ECO:0000313" key="6">
    <source>
        <dbReference type="EMBL" id="KAF6514715.1"/>
    </source>
</evidence>
<dbReference type="GO" id="GO:0005524">
    <property type="term" value="F:ATP binding"/>
    <property type="evidence" value="ECO:0007669"/>
    <property type="project" value="UniProtKB-KW"/>
</dbReference>
<dbReference type="Proteomes" id="UP000593570">
    <property type="component" value="Unassembled WGS sequence"/>
</dbReference>
<accession>A0A8H6LD50</accession>
<dbReference type="PANTHER" id="PTHR18934">
    <property type="entry name" value="ATP-DEPENDENT RNA HELICASE"/>
    <property type="match status" value="1"/>
</dbReference>
<evidence type="ECO:0000256" key="1">
    <source>
        <dbReference type="ARBA" id="ARBA00008792"/>
    </source>
</evidence>
<evidence type="ECO:0000256" key="3">
    <source>
        <dbReference type="ARBA" id="ARBA00022801"/>
    </source>
</evidence>
<dbReference type="PANTHER" id="PTHR18934:SF99">
    <property type="entry name" value="ATP-DEPENDENT RNA HELICASE DHX37-RELATED"/>
    <property type="match status" value="1"/>
</dbReference>
<gene>
    <name evidence="6" type="ORF">HZS61_005849</name>
</gene>
<dbReference type="GO" id="GO:0004386">
    <property type="term" value="F:helicase activity"/>
    <property type="evidence" value="ECO:0007669"/>
    <property type="project" value="UniProtKB-KW"/>
</dbReference>
<evidence type="ECO:0000313" key="7">
    <source>
        <dbReference type="Proteomes" id="UP000593570"/>
    </source>
</evidence>